<dbReference type="PRINTS" id="PR00111">
    <property type="entry name" value="ABHYDROLASE"/>
</dbReference>
<dbReference type="EMBL" id="CP059399">
    <property type="protein sequence ID" value="QLY29886.1"/>
    <property type="molecule type" value="Genomic_DNA"/>
</dbReference>
<dbReference type="SUPFAM" id="SSF53474">
    <property type="entry name" value="alpha/beta-Hydrolases"/>
    <property type="match status" value="1"/>
</dbReference>
<keyword evidence="4" id="KW-1185">Reference proteome</keyword>
<accession>A0A7D6Z140</accession>
<keyword evidence="1 3" id="KW-0378">Hydrolase</keyword>
<dbReference type="InterPro" id="IPR029058">
    <property type="entry name" value="AB_hydrolase_fold"/>
</dbReference>
<dbReference type="RefSeq" id="WP_181581088.1">
    <property type="nucleotide sequence ID" value="NZ_CP059399.1"/>
</dbReference>
<dbReference type="AlphaFoldDB" id="A0A7D6Z140"/>
<sequence length="271" mass="29234">MSEWNRIERGTGRPLLLLHGGGSSARAWLPVLDLLAAHRRVIALDFPGFGRTPPLAGDEPFSMDLAMRELAAELARLGIGTPVDMAGNSMGGWMAFEAAKRGMAASVVAIGPAGLWSPGMPRPTRLQFRLALASAWLVRTPARTLLRFPAARAAVLSVPVKYPRRLTTAEAIGIVDDLYRSTPTLRRALHVAFHTRFEGGQHISTPMTVAFGSHDHMVRPGDSRFLDQLPAQTRVVTLPGCGHMPMWDDPELVARTILDGIATPTVGEVGA</sequence>
<dbReference type="Pfam" id="PF12697">
    <property type="entry name" value="Abhydrolase_6"/>
    <property type="match status" value="1"/>
</dbReference>
<dbReference type="GO" id="GO:0016787">
    <property type="term" value="F:hydrolase activity"/>
    <property type="evidence" value="ECO:0007669"/>
    <property type="project" value="UniProtKB-KW"/>
</dbReference>
<evidence type="ECO:0000256" key="1">
    <source>
        <dbReference type="ARBA" id="ARBA00022801"/>
    </source>
</evidence>
<name>A0A7D6Z140_9NOCA</name>
<dbReference type="Gene3D" id="3.40.50.1820">
    <property type="entry name" value="alpha/beta hydrolase"/>
    <property type="match status" value="1"/>
</dbReference>
<evidence type="ECO:0000313" key="3">
    <source>
        <dbReference type="EMBL" id="QLY29886.1"/>
    </source>
</evidence>
<dbReference type="PANTHER" id="PTHR43798">
    <property type="entry name" value="MONOACYLGLYCEROL LIPASE"/>
    <property type="match status" value="1"/>
</dbReference>
<evidence type="ECO:0000259" key="2">
    <source>
        <dbReference type="Pfam" id="PF12697"/>
    </source>
</evidence>
<proteinExistence type="predicted"/>
<organism evidence="3 4">
    <name type="scientific">Nocardia huaxiensis</name>
    <dbReference type="NCBI Taxonomy" id="2755382"/>
    <lineage>
        <taxon>Bacteria</taxon>
        <taxon>Bacillati</taxon>
        <taxon>Actinomycetota</taxon>
        <taxon>Actinomycetes</taxon>
        <taxon>Mycobacteriales</taxon>
        <taxon>Nocardiaceae</taxon>
        <taxon>Nocardia</taxon>
    </lineage>
</organism>
<gene>
    <name evidence="3" type="ORF">H0264_32515</name>
</gene>
<dbReference type="InterPro" id="IPR050266">
    <property type="entry name" value="AB_hydrolase_sf"/>
</dbReference>
<evidence type="ECO:0000313" key="4">
    <source>
        <dbReference type="Proteomes" id="UP000515512"/>
    </source>
</evidence>
<dbReference type="KEGG" id="nhu:H0264_32515"/>
<feature type="domain" description="AB hydrolase-1" evidence="2">
    <location>
        <begin position="15"/>
        <end position="255"/>
    </location>
</feature>
<dbReference type="PANTHER" id="PTHR43798:SF31">
    <property type="entry name" value="AB HYDROLASE SUPERFAMILY PROTEIN YCLE"/>
    <property type="match status" value="1"/>
</dbReference>
<dbReference type="InterPro" id="IPR000073">
    <property type="entry name" value="AB_hydrolase_1"/>
</dbReference>
<protein>
    <submittedName>
        <fullName evidence="3">Alpha/beta hydrolase</fullName>
    </submittedName>
</protein>
<reference evidence="3 4" key="1">
    <citation type="submission" date="2020-07" db="EMBL/GenBank/DDBJ databases">
        <authorList>
            <person name="Zhuang K."/>
            <person name="Ran Y."/>
        </authorList>
    </citation>
    <scope>NUCLEOTIDE SEQUENCE [LARGE SCALE GENOMIC DNA]</scope>
    <source>
        <strain evidence="3 4">WCH-YHL-001</strain>
    </source>
</reference>
<dbReference type="Proteomes" id="UP000515512">
    <property type="component" value="Chromosome"/>
</dbReference>
<dbReference type="GO" id="GO:0016020">
    <property type="term" value="C:membrane"/>
    <property type="evidence" value="ECO:0007669"/>
    <property type="project" value="TreeGrafter"/>
</dbReference>